<name>A0A8I3N8Y8_CANLF</name>
<dbReference type="Proteomes" id="UP000805418">
    <property type="component" value="Chromosome 1"/>
</dbReference>
<dbReference type="CDD" id="cd06583">
    <property type="entry name" value="PGRP"/>
    <property type="match status" value="1"/>
</dbReference>
<feature type="domain" description="Peptidoglycan recognition protein family" evidence="6">
    <location>
        <begin position="95"/>
        <end position="165"/>
    </location>
</feature>
<evidence type="ECO:0000256" key="1">
    <source>
        <dbReference type="ARBA" id="ARBA00004613"/>
    </source>
</evidence>
<dbReference type="PANTHER" id="PTHR34827">
    <property type="entry name" value="INSULIN GROWTH FACTOR-LIKE FAMILY MEMBER 3-RELATED"/>
    <property type="match status" value="1"/>
</dbReference>
<dbReference type="GO" id="GO:0008270">
    <property type="term" value="F:zinc ion binding"/>
    <property type="evidence" value="ECO:0007669"/>
    <property type="project" value="InterPro"/>
</dbReference>
<comment type="similarity">
    <text evidence="2">Belongs to the IGFL family.</text>
</comment>
<keyword evidence="8" id="KW-1185">Reference proteome</keyword>
<accession>A0A8I3N8Y8</accession>
<dbReference type="Ensembl" id="ENSCAFT00845008132.1">
    <property type="protein sequence ID" value="ENSCAFP00845006384.1"/>
    <property type="gene ID" value="ENSCAFG00845004551.1"/>
</dbReference>
<dbReference type="InterPro" id="IPR036505">
    <property type="entry name" value="Amidase/PGRP_sf"/>
</dbReference>
<dbReference type="GO" id="GO:0005576">
    <property type="term" value="C:extracellular region"/>
    <property type="evidence" value="ECO:0007669"/>
    <property type="project" value="UniProtKB-SubCell"/>
</dbReference>
<dbReference type="GO" id="GO:0009253">
    <property type="term" value="P:peptidoglycan catabolic process"/>
    <property type="evidence" value="ECO:0007669"/>
    <property type="project" value="InterPro"/>
</dbReference>
<protein>
    <submittedName>
        <fullName evidence="7">Peptidoglycan recognition protein 1</fullName>
    </submittedName>
</protein>
<sequence>MTPRSSILVPVCIALFFLQCSQAVTDAPVGSGLWLCQPAPRCGDQIYNPLEQCCDYDTVLPLNRTRLCGPNCTFWPCMELCCPDSFGSQKFVVKLKVLGDKSQCFSSPISTNCPSFLIGEDGLVYEGRGWDTKGDHTGVNWNPISIGISFMGNYMGKCPAVGMEG</sequence>
<dbReference type="SUPFAM" id="SSF55846">
    <property type="entry name" value="N-acetylmuramoyl-L-alanine amidase-like"/>
    <property type="match status" value="1"/>
</dbReference>
<evidence type="ECO:0000313" key="7">
    <source>
        <dbReference type="Ensembl" id="ENSCAFP00845006384.1"/>
    </source>
</evidence>
<dbReference type="Pfam" id="PF14653">
    <property type="entry name" value="IGFL"/>
    <property type="match status" value="1"/>
</dbReference>
<evidence type="ECO:0000256" key="2">
    <source>
        <dbReference type="ARBA" id="ARBA00009529"/>
    </source>
</evidence>
<dbReference type="GeneTree" id="ENSGT00940000161006"/>
<reference evidence="7" key="3">
    <citation type="submission" date="2025-09" db="UniProtKB">
        <authorList>
            <consortium name="Ensembl"/>
        </authorList>
    </citation>
    <scope>IDENTIFICATION</scope>
    <source>
        <strain evidence="7">Boxer</strain>
    </source>
</reference>
<dbReference type="AlphaFoldDB" id="A0A8I3N8Y8"/>
<dbReference type="GO" id="GO:0008745">
    <property type="term" value="F:N-acetylmuramoyl-L-alanine amidase activity"/>
    <property type="evidence" value="ECO:0007669"/>
    <property type="project" value="InterPro"/>
</dbReference>
<keyword evidence="3" id="KW-0964">Secreted</keyword>
<feature type="chain" id="PRO_5035193723" evidence="5">
    <location>
        <begin position="24"/>
        <end position="165"/>
    </location>
</feature>
<dbReference type="PANTHER" id="PTHR34827:SF5">
    <property type="entry name" value="INSULIN GROWTH FACTOR-LIKE FAMILY MEMBER 3"/>
    <property type="match status" value="1"/>
</dbReference>
<evidence type="ECO:0000259" key="6">
    <source>
        <dbReference type="SMART" id="SM00701"/>
    </source>
</evidence>
<dbReference type="SMART" id="SM00701">
    <property type="entry name" value="PGRP"/>
    <property type="match status" value="1"/>
</dbReference>
<evidence type="ECO:0000313" key="8">
    <source>
        <dbReference type="Proteomes" id="UP000805418"/>
    </source>
</evidence>
<dbReference type="Pfam" id="PF01510">
    <property type="entry name" value="Amidase_2"/>
    <property type="match status" value="1"/>
</dbReference>
<keyword evidence="4 5" id="KW-0732">Signal</keyword>
<dbReference type="InterPro" id="IPR032744">
    <property type="entry name" value="IGFL"/>
</dbReference>
<reference evidence="7" key="2">
    <citation type="submission" date="2025-08" db="UniProtKB">
        <authorList>
            <consortium name="Ensembl"/>
        </authorList>
    </citation>
    <scope>IDENTIFICATION</scope>
    <source>
        <strain evidence="7">Boxer</strain>
    </source>
</reference>
<evidence type="ECO:0000256" key="5">
    <source>
        <dbReference type="SAM" id="SignalP"/>
    </source>
</evidence>
<organism evidence="7 8">
    <name type="scientific">Canis lupus familiaris</name>
    <name type="common">Dog</name>
    <name type="synonym">Canis familiaris</name>
    <dbReference type="NCBI Taxonomy" id="9615"/>
    <lineage>
        <taxon>Eukaryota</taxon>
        <taxon>Metazoa</taxon>
        <taxon>Chordata</taxon>
        <taxon>Craniata</taxon>
        <taxon>Vertebrata</taxon>
        <taxon>Euteleostomi</taxon>
        <taxon>Mammalia</taxon>
        <taxon>Eutheria</taxon>
        <taxon>Laurasiatheria</taxon>
        <taxon>Carnivora</taxon>
        <taxon>Caniformia</taxon>
        <taxon>Canidae</taxon>
        <taxon>Canis</taxon>
    </lineage>
</organism>
<dbReference type="Gene3D" id="3.40.80.10">
    <property type="entry name" value="Peptidoglycan recognition protein-like"/>
    <property type="match status" value="1"/>
</dbReference>
<gene>
    <name evidence="7" type="primary">PGLYRP1</name>
</gene>
<comment type="subcellular location">
    <subcellularLocation>
        <location evidence="1">Secreted</location>
    </subcellularLocation>
</comment>
<dbReference type="InterPro" id="IPR006619">
    <property type="entry name" value="PGRP_domain_met/bac"/>
</dbReference>
<proteinExistence type="inferred from homology"/>
<evidence type="ECO:0000256" key="3">
    <source>
        <dbReference type="ARBA" id="ARBA00022525"/>
    </source>
</evidence>
<feature type="signal peptide" evidence="5">
    <location>
        <begin position="1"/>
        <end position="23"/>
    </location>
</feature>
<reference evidence="7" key="1">
    <citation type="submission" date="2020-03" db="EMBL/GenBank/DDBJ databases">
        <title>Long-read based genome assembly of a Labrador retriever dog.</title>
        <authorList>
            <person name="Eory L."/>
            <person name="Zhang W."/>
            <person name="Schoenebeck J."/>
        </authorList>
    </citation>
    <scope>NUCLEOTIDE SEQUENCE [LARGE SCALE GENOMIC DNA]</scope>
    <source>
        <strain evidence="7">Labrador retriever</strain>
    </source>
</reference>
<dbReference type="InterPro" id="IPR002502">
    <property type="entry name" value="Amidase_domain"/>
</dbReference>
<dbReference type="OrthoDB" id="10001926at2759"/>
<evidence type="ECO:0000256" key="4">
    <source>
        <dbReference type="ARBA" id="ARBA00022729"/>
    </source>
</evidence>